<feature type="chain" id="PRO_5045812625" description="Lipoprotein" evidence="2">
    <location>
        <begin position="31"/>
        <end position="251"/>
    </location>
</feature>
<evidence type="ECO:0008006" key="5">
    <source>
        <dbReference type="Google" id="ProtNLM"/>
    </source>
</evidence>
<evidence type="ECO:0000313" key="3">
    <source>
        <dbReference type="EMBL" id="MFF0546015.1"/>
    </source>
</evidence>
<accession>A0ABW6PV04</accession>
<gene>
    <name evidence="3" type="ORF">ACFYTF_24565</name>
</gene>
<dbReference type="Proteomes" id="UP001601444">
    <property type="component" value="Unassembled WGS sequence"/>
</dbReference>
<feature type="compositionally biased region" description="Polar residues" evidence="1">
    <location>
        <begin position="31"/>
        <end position="41"/>
    </location>
</feature>
<dbReference type="PROSITE" id="PS51257">
    <property type="entry name" value="PROKAR_LIPOPROTEIN"/>
    <property type="match status" value="1"/>
</dbReference>
<evidence type="ECO:0000256" key="1">
    <source>
        <dbReference type="SAM" id="MobiDB-lite"/>
    </source>
</evidence>
<name>A0ABW6PV04_9NOCA</name>
<feature type="region of interest" description="Disordered" evidence="1">
    <location>
        <begin position="29"/>
        <end position="56"/>
    </location>
</feature>
<dbReference type="RefSeq" id="WP_387702457.1">
    <property type="nucleotide sequence ID" value="NZ_JBIAMX010000017.1"/>
</dbReference>
<sequence length="251" mass="26518">MSMVHRGAAALSLALLLAACGGGETVPAPAGTSTNSTTAVHSVNLPECGGPPRPASPDGAFPSCRLTSNDSAALSFVVRFEAAGRTATETIEVVDRSGAVRATLMERDVVVQFPPQLIDLDGDGRDELVVPRDSAANGNTRYVVYRDSDSGFVRAGELSGEPPQRTPSGYIAVAAKRGAASWDIGFWTIDGRLLREHTRVQIESHLDDRGTGTSVCRLTDAQGRPDQALTESEAGQRFCAEPIVVSHKPYN</sequence>
<keyword evidence="2" id="KW-0732">Signal</keyword>
<evidence type="ECO:0000256" key="2">
    <source>
        <dbReference type="SAM" id="SignalP"/>
    </source>
</evidence>
<comment type="caution">
    <text evidence="3">The sequence shown here is derived from an EMBL/GenBank/DDBJ whole genome shotgun (WGS) entry which is preliminary data.</text>
</comment>
<dbReference type="InterPro" id="IPR028994">
    <property type="entry name" value="Integrin_alpha_N"/>
</dbReference>
<protein>
    <recommendedName>
        <fullName evidence="5">Lipoprotein</fullName>
    </recommendedName>
</protein>
<proteinExistence type="predicted"/>
<dbReference type="SUPFAM" id="SSF69318">
    <property type="entry name" value="Integrin alpha N-terminal domain"/>
    <property type="match status" value="1"/>
</dbReference>
<reference evidence="3 4" key="1">
    <citation type="submission" date="2024-10" db="EMBL/GenBank/DDBJ databases">
        <title>The Natural Products Discovery Center: Release of the First 8490 Sequenced Strains for Exploring Actinobacteria Biosynthetic Diversity.</title>
        <authorList>
            <person name="Kalkreuter E."/>
            <person name="Kautsar S.A."/>
            <person name="Yang D."/>
            <person name="Bader C.D."/>
            <person name="Teijaro C.N."/>
            <person name="Fluegel L."/>
            <person name="Davis C.M."/>
            <person name="Simpson J.R."/>
            <person name="Lauterbach L."/>
            <person name="Steele A.D."/>
            <person name="Gui C."/>
            <person name="Meng S."/>
            <person name="Li G."/>
            <person name="Viehrig K."/>
            <person name="Ye F."/>
            <person name="Su P."/>
            <person name="Kiefer A.F."/>
            <person name="Nichols A."/>
            <person name="Cepeda A.J."/>
            <person name="Yan W."/>
            <person name="Fan B."/>
            <person name="Jiang Y."/>
            <person name="Adhikari A."/>
            <person name="Zheng C.-J."/>
            <person name="Schuster L."/>
            <person name="Cowan T.M."/>
            <person name="Smanski M.J."/>
            <person name="Chevrette M.G."/>
            <person name="De Carvalho L.P.S."/>
            <person name="Shen B."/>
        </authorList>
    </citation>
    <scope>NUCLEOTIDE SEQUENCE [LARGE SCALE GENOMIC DNA]</scope>
    <source>
        <strain evidence="3 4">NPDC004045</strain>
    </source>
</reference>
<feature type="signal peptide" evidence="2">
    <location>
        <begin position="1"/>
        <end position="30"/>
    </location>
</feature>
<keyword evidence="4" id="KW-1185">Reference proteome</keyword>
<evidence type="ECO:0000313" key="4">
    <source>
        <dbReference type="Proteomes" id="UP001601444"/>
    </source>
</evidence>
<dbReference type="EMBL" id="JBIAMX010000017">
    <property type="protein sequence ID" value="MFF0546015.1"/>
    <property type="molecule type" value="Genomic_DNA"/>
</dbReference>
<organism evidence="3 4">
    <name type="scientific">Nocardia thailandica</name>
    <dbReference type="NCBI Taxonomy" id="257275"/>
    <lineage>
        <taxon>Bacteria</taxon>
        <taxon>Bacillati</taxon>
        <taxon>Actinomycetota</taxon>
        <taxon>Actinomycetes</taxon>
        <taxon>Mycobacteriales</taxon>
        <taxon>Nocardiaceae</taxon>
        <taxon>Nocardia</taxon>
    </lineage>
</organism>